<proteinExistence type="predicted"/>
<gene>
    <name evidence="1" type="ORF">Tci_630736</name>
</gene>
<dbReference type="AlphaFoldDB" id="A0A699JUY0"/>
<sequence length="171" mass="19183">MYLMVHEVKHSVWCMGQIGNRVDVTSFLDSDYAKDPDKGREFLEAKSVEVVKVRSGRNVVDALTKVVPGSKFEYSLDLLSIEVWCMGQIGNRVDVTSFLDSDYAKDPDKGREFLEAKSVEVVKVRSGRNVVDALTKVVPGSKFEYSLDLLSIEGGRNCNSNYITMTVWFAL</sequence>
<evidence type="ECO:0000313" key="1">
    <source>
        <dbReference type="EMBL" id="GFA58764.1"/>
    </source>
</evidence>
<reference evidence="1" key="1">
    <citation type="journal article" date="2019" name="Sci. Rep.">
        <title>Draft genome of Tanacetum cinerariifolium, the natural source of mosquito coil.</title>
        <authorList>
            <person name="Yamashiro T."/>
            <person name="Shiraishi A."/>
            <person name="Satake H."/>
            <person name="Nakayama K."/>
        </authorList>
    </citation>
    <scope>NUCLEOTIDE SEQUENCE</scope>
</reference>
<protein>
    <submittedName>
        <fullName evidence="1">Uncharacterized protein</fullName>
    </submittedName>
</protein>
<dbReference type="EMBL" id="BKCJ010450545">
    <property type="protein sequence ID" value="GFA58764.1"/>
    <property type="molecule type" value="Genomic_DNA"/>
</dbReference>
<organism evidence="1">
    <name type="scientific">Tanacetum cinerariifolium</name>
    <name type="common">Dalmatian daisy</name>
    <name type="synonym">Chrysanthemum cinerariifolium</name>
    <dbReference type="NCBI Taxonomy" id="118510"/>
    <lineage>
        <taxon>Eukaryota</taxon>
        <taxon>Viridiplantae</taxon>
        <taxon>Streptophyta</taxon>
        <taxon>Embryophyta</taxon>
        <taxon>Tracheophyta</taxon>
        <taxon>Spermatophyta</taxon>
        <taxon>Magnoliopsida</taxon>
        <taxon>eudicotyledons</taxon>
        <taxon>Gunneridae</taxon>
        <taxon>Pentapetalae</taxon>
        <taxon>asterids</taxon>
        <taxon>campanulids</taxon>
        <taxon>Asterales</taxon>
        <taxon>Asteraceae</taxon>
        <taxon>Asteroideae</taxon>
        <taxon>Anthemideae</taxon>
        <taxon>Anthemidinae</taxon>
        <taxon>Tanacetum</taxon>
    </lineage>
</organism>
<comment type="caution">
    <text evidence="1">The sequence shown here is derived from an EMBL/GenBank/DDBJ whole genome shotgun (WGS) entry which is preliminary data.</text>
</comment>
<accession>A0A699JUY0</accession>
<name>A0A699JUY0_TANCI</name>